<proteinExistence type="predicted"/>
<dbReference type="AlphaFoldDB" id="A0AAV8XGE6"/>
<keyword evidence="2" id="KW-1185">Reference proteome</keyword>
<reference evidence="1" key="1">
    <citation type="journal article" date="2023" name="Insect Mol. Biol.">
        <title>Genome sequencing provides insights into the evolution of gene families encoding plant cell wall-degrading enzymes in longhorned beetles.</title>
        <authorList>
            <person name="Shin N.R."/>
            <person name="Okamura Y."/>
            <person name="Kirsch R."/>
            <person name="Pauchet Y."/>
        </authorList>
    </citation>
    <scope>NUCLEOTIDE SEQUENCE</scope>
    <source>
        <strain evidence="1">AMC_N1</strain>
    </source>
</reference>
<dbReference type="GO" id="GO:0008474">
    <property type="term" value="F:palmitoyl-(protein) hydrolase activity"/>
    <property type="evidence" value="ECO:0007669"/>
    <property type="project" value="TreeGrafter"/>
</dbReference>
<dbReference type="EMBL" id="JAPWTK010000621">
    <property type="protein sequence ID" value="KAJ8937752.1"/>
    <property type="molecule type" value="Genomic_DNA"/>
</dbReference>
<name>A0AAV8XGE6_9CUCU</name>
<dbReference type="PANTHER" id="PTHR12277">
    <property type="entry name" value="ALPHA/BETA HYDROLASE DOMAIN-CONTAINING PROTEIN"/>
    <property type="match status" value="1"/>
</dbReference>
<gene>
    <name evidence="1" type="ORF">NQ318_006615</name>
</gene>
<accession>A0AAV8XGE6</accession>
<dbReference type="SUPFAM" id="SSF53474">
    <property type="entry name" value="alpha/beta-Hydrolases"/>
    <property type="match status" value="1"/>
</dbReference>
<dbReference type="InterPro" id="IPR029058">
    <property type="entry name" value="AB_hydrolase_fold"/>
</dbReference>
<dbReference type="Gene3D" id="3.40.50.1820">
    <property type="entry name" value="alpha/beta hydrolase"/>
    <property type="match status" value="1"/>
</dbReference>
<evidence type="ECO:0000313" key="1">
    <source>
        <dbReference type="EMBL" id="KAJ8937752.1"/>
    </source>
</evidence>
<comment type="caution">
    <text evidence="1">The sequence shown here is derived from an EMBL/GenBank/DDBJ whole genome shotgun (WGS) entry which is preliminary data.</text>
</comment>
<dbReference type="Proteomes" id="UP001162162">
    <property type="component" value="Unassembled WGS sequence"/>
</dbReference>
<dbReference type="GO" id="GO:0016020">
    <property type="term" value="C:membrane"/>
    <property type="evidence" value="ECO:0007669"/>
    <property type="project" value="TreeGrafter"/>
</dbReference>
<dbReference type="PANTHER" id="PTHR12277:SF81">
    <property type="entry name" value="PROTEIN ABHD13"/>
    <property type="match status" value="1"/>
</dbReference>
<sequence>MDAKASIDYLYTRNDINHSEIIIFGRSLGGAVAIDLATREEYTNKIWCLVVENTFTSIPDMAKVLLGWRMLQYFPLVFYKNKFLSYHKVKQLRIPTLFISGMADSLVPPRMMFELHNRCSSIRKQLLQVPAGTHNETWQIQGYYHSLAMFLQSCRLKNLRPDYDIKMDNVKTESNDLWSTVQTI</sequence>
<evidence type="ECO:0000313" key="2">
    <source>
        <dbReference type="Proteomes" id="UP001162162"/>
    </source>
</evidence>
<protein>
    <submittedName>
        <fullName evidence="1">Uncharacterized protein</fullName>
    </submittedName>
</protein>
<organism evidence="1 2">
    <name type="scientific">Aromia moschata</name>
    <dbReference type="NCBI Taxonomy" id="1265417"/>
    <lineage>
        <taxon>Eukaryota</taxon>
        <taxon>Metazoa</taxon>
        <taxon>Ecdysozoa</taxon>
        <taxon>Arthropoda</taxon>
        <taxon>Hexapoda</taxon>
        <taxon>Insecta</taxon>
        <taxon>Pterygota</taxon>
        <taxon>Neoptera</taxon>
        <taxon>Endopterygota</taxon>
        <taxon>Coleoptera</taxon>
        <taxon>Polyphaga</taxon>
        <taxon>Cucujiformia</taxon>
        <taxon>Chrysomeloidea</taxon>
        <taxon>Cerambycidae</taxon>
        <taxon>Cerambycinae</taxon>
        <taxon>Callichromatini</taxon>
        <taxon>Aromia</taxon>
    </lineage>
</organism>